<organism evidence="2 3">
    <name type="scientific">Listeria grandensis FSL F6-0971</name>
    <dbReference type="NCBI Taxonomy" id="1265819"/>
    <lineage>
        <taxon>Bacteria</taxon>
        <taxon>Bacillati</taxon>
        <taxon>Bacillota</taxon>
        <taxon>Bacilli</taxon>
        <taxon>Bacillales</taxon>
        <taxon>Listeriaceae</taxon>
        <taxon>Listeria</taxon>
    </lineage>
</organism>
<proteinExistence type="predicted"/>
<dbReference type="AlphaFoldDB" id="W7BF11"/>
<dbReference type="InterPro" id="IPR052536">
    <property type="entry name" value="ABC-4_Integral_Memb_Prot"/>
</dbReference>
<feature type="transmembrane region" description="Helical" evidence="1">
    <location>
        <begin position="20"/>
        <end position="41"/>
    </location>
</feature>
<dbReference type="Proteomes" id="UP000019253">
    <property type="component" value="Unassembled WGS sequence"/>
</dbReference>
<feature type="transmembrane region" description="Helical" evidence="1">
    <location>
        <begin position="53"/>
        <end position="77"/>
    </location>
</feature>
<keyword evidence="3" id="KW-1185">Reference proteome</keyword>
<dbReference type="EMBL" id="AODD01000011">
    <property type="protein sequence ID" value="EUJ23410.1"/>
    <property type="molecule type" value="Genomic_DNA"/>
</dbReference>
<dbReference type="PATRIC" id="fig|1265819.5.peg.1716"/>
<dbReference type="PANTHER" id="PTHR46795:SF3">
    <property type="entry name" value="ABC TRANSPORTER PERMEASE"/>
    <property type="match status" value="1"/>
</dbReference>
<keyword evidence="1" id="KW-1133">Transmembrane helix</keyword>
<evidence type="ECO:0000313" key="2">
    <source>
        <dbReference type="EMBL" id="EUJ23410.1"/>
    </source>
</evidence>
<evidence type="ECO:0000256" key="1">
    <source>
        <dbReference type="SAM" id="Phobius"/>
    </source>
</evidence>
<reference evidence="2 3" key="1">
    <citation type="journal article" date="2014" name="Int. J. Syst. Evol. Microbiol.">
        <title>Listeria floridensis sp. nov., Listeria aquatica sp. nov., Listeria cornellensis sp. nov., Listeria riparia sp. nov. and Listeria grandensis sp. nov., from agricultural and natural environments.</title>
        <authorList>
            <person name="den Bakker H.C."/>
            <person name="Warchocki S."/>
            <person name="Wright E.M."/>
            <person name="Allred A.F."/>
            <person name="Ahlstrom C."/>
            <person name="Manuel C.S."/>
            <person name="Stasiewicz M.J."/>
            <person name="Burrell A."/>
            <person name="Roof S."/>
            <person name="Strawn L."/>
            <person name="Fortes E.D."/>
            <person name="Nightingale K.K."/>
            <person name="Kephart D."/>
            <person name="Wiedmann M."/>
        </authorList>
    </citation>
    <scope>NUCLEOTIDE SEQUENCE [LARGE SCALE GENOMIC DNA]</scope>
    <source>
        <strain evidence="3">FSL F6-971</strain>
    </source>
</reference>
<sequence length="84" mass="9644">MTLFKIAFTNVRKNFGQFSMYLGSLILSVLIYFTFVSLAYNKSIGTIFKKWELGAQGVFLAASIVIILFVAFFVFLFEQLFYAK</sequence>
<name>W7BF11_9LIST</name>
<dbReference type="STRING" id="1265819.PGRAN_08614"/>
<keyword evidence="1" id="KW-0812">Transmembrane</keyword>
<comment type="caution">
    <text evidence="2">The sequence shown here is derived from an EMBL/GenBank/DDBJ whole genome shotgun (WGS) entry which is preliminary data.</text>
</comment>
<accession>W7BF11</accession>
<keyword evidence="1" id="KW-0472">Membrane</keyword>
<dbReference type="OrthoDB" id="1705903at2"/>
<evidence type="ECO:0000313" key="3">
    <source>
        <dbReference type="Proteomes" id="UP000019253"/>
    </source>
</evidence>
<gene>
    <name evidence="2" type="ORF">PGRAN_08614</name>
</gene>
<dbReference type="PANTHER" id="PTHR46795">
    <property type="entry name" value="ABC TRANSPORTER PERMEASE-RELATED-RELATED"/>
    <property type="match status" value="1"/>
</dbReference>
<dbReference type="RefSeq" id="WP_051998509.1">
    <property type="nucleotide sequence ID" value="NZ_AODD01000011.1"/>
</dbReference>
<protein>
    <submittedName>
        <fullName evidence="2">Putative ABC transporter permease</fullName>
    </submittedName>
</protein>